<gene>
    <name evidence="1" type="ORF">Lp19_2926</name>
</gene>
<dbReference type="EMBL" id="LUXM01000040">
    <property type="protein sequence ID" value="KZU91640.1"/>
    <property type="molecule type" value="Genomic_DNA"/>
</dbReference>
<organism evidence="1 2">
    <name type="scientific">Lactiplantibacillus plantarum</name>
    <name type="common">Lactobacillus plantarum</name>
    <dbReference type="NCBI Taxonomy" id="1590"/>
    <lineage>
        <taxon>Bacteria</taxon>
        <taxon>Bacillati</taxon>
        <taxon>Bacillota</taxon>
        <taxon>Bacilli</taxon>
        <taxon>Lactobacillales</taxon>
        <taxon>Lactobacillaceae</taxon>
        <taxon>Lactiplantibacillus</taxon>
    </lineage>
</organism>
<reference evidence="1 2" key="1">
    <citation type="submission" date="2016-03" db="EMBL/GenBank/DDBJ databases">
        <title>Comparative genomics of 54 Lactobacillus plantarum strains reveals genomic uncoupling from niche constraints.</title>
        <authorList>
            <person name="Martino M.E."/>
        </authorList>
    </citation>
    <scope>NUCLEOTIDE SEQUENCE [LARGE SCALE GENOMIC DNA]</scope>
    <source>
        <strain evidence="1 2">19.1</strain>
    </source>
</reference>
<dbReference type="PATRIC" id="fig|1590.203.peg.559"/>
<evidence type="ECO:0000313" key="1">
    <source>
        <dbReference type="EMBL" id="KZU91640.1"/>
    </source>
</evidence>
<sequence>MPKISTVNPQLDQDKSAQLKNGLYRTHPCRKNHFCLKFATIH</sequence>
<evidence type="ECO:0000313" key="2">
    <source>
        <dbReference type="Proteomes" id="UP000076882"/>
    </source>
</evidence>
<accession>A0A165N8I1</accession>
<name>A0A165N8I1_LACPN</name>
<proteinExistence type="predicted"/>
<comment type="caution">
    <text evidence="1">The sequence shown here is derived from an EMBL/GenBank/DDBJ whole genome shotgun (WGS) entry which is preliminary data.</text>
</comment>
<dbReference type="Proteomes" id="UP000076882">
    <property type="component" value="Unassembled WGS sequence"/>
</dbReference>
<dbReference type="AlphaFoldDB" id="A0A165N8I1"/>
<protein>
    <submittedName>
        <fullName evidence="1">Uncharacterized protein</fullName>
    </submittedName>
</protein>